<dbReference type="Pfam" id="PF00071">
    <property type="entry name" value="Ras"/>
    <property type="match status" value="1"/>
</dbReference>
<dbReference type="SMART" id="SM00173">
    <property type="entry name" value="RAS"/>
    <property type="match status" value="1"/>
</dbReference>
<keyword evidence="6" id="KW-1185">Reference proteome</keyword>
<keyword evidence="2" id="KW-0342">GTP-binding</keyword>
<dbReference type="EMBL" id="CP111023">
    <property type="protein sequence ID" value="WAR22639.1"/>
    <property type="molecule type" value="Genomic_DNA"/>
</dbReference>
<evidence type="ECO:0000259" key="4">
    <source>
        <dbReference type="PROSITE" id="PS50097"/>
    </source>
</evidence>
<feature type="region of interest" description="Disordered" evidence="3">
    <location>
        <begin position="350"/>
        <end position="373"/>
    </location>
</feature>
<dbReference type="PROSITE" id="PS51419">
    <property type="entry name" value="RAB"/>
    <property type="match status" value="1"/>
</dbReference>
<dbReference type="SMART" id="SM00175">
    <property type="entry name" value="RAB"/>
    <property type="match status" value="1"/>
</dbReference>
<reference evidence="5" key="1">
    <citation type="submission" date="2022-11" db="EMBL/GenBank/DDBJ databases">
        <title>Centuries of genome instability and evolution in soft-shell clam transmissible cancer (bioRxiv).</title>
        <authorList>
            <person name="Hart S.F.M."/>
            <person name="Yonemitsu M.A."/>
            <person name="Giersch R.M."/>
            <person name="Beal B.F."/>
            <person name="Arriagada G."/>
            <person name="Davis B.W."/>
            <person name="Ostrander E.A."/>
            <person name="Goff S.P."/>
            <person name="Metzger M.J."/>
        </authorList>
    </citation>
    <scope>NUCLEOTIDE SEQUENCE</scope>
    <source>
        <strain evidence="5">MELC-2E11</strain>
        <tissue evidence="5">Siphon/mantle</tissue>
    </source>
</reference>
<feature type="domain" description="BTB" evidence="4">
    <location>
        <begin position="307"/>
        <end position="453"/>
    </location>
</feature>
<accession>A0ABY7FP58</accession>
<evidence type="ECO:0000313" key="5">
    <source>
        <dbReference type="EMBL" id="WAR22639.1"/>
    </source>
</evidence>
<dbReference type="Proteomes" id="UP001164746">
    <property type="component" value="Chromosome 12"/>
</dbReference>
<protein>
    <submittedName>
        <fullName evidence="5">RHBT1-like protein</fullName>
    </submittedName>
</protein>
<dbReference type="InterPro" id="IPR011333">
    <property type="entry name" value="SKP1/BTB/POZ_sf"/>
</dbReference>
<feature type="compositionally biased region" description="Polar residues" evidence="3">
    <location>
        <begin position="352"/>
        <end position="373"/>
    </location>
</feature>
<evidence type="ECO:0000313" key="6">
    <source>
        <dbReference type="Proteomes" id="UP001164746"/>
    </source>
</evidence>
<dbReference type="PROSITE" id="PS51421">
    <property type="entry name" value="RAS"/>
    <property type="match status" value="1"/>
</dbReference>
<dbReference type="Pfam" id="PF00651">
    <property type="entry name" value="BTB"/>
    <property type="match status" value="2"/>
</dbReference>
<dbReference type="SUPFAM" id="SSF54695">
    <property type="entry name" value="POZ domain"/>
    <property type="match status" value="2"/>
</dbReference>
<dbReference type="SUPFAM" id="SSF52540">
    <property type="entry name" value="P-loop containing nucleoside triphosphate hydrolases"/>
    <property type="match status" value="1"/>
</dbReference>
<evidence type="ECO:0000256" key="2">
    <source>
        <dbReference type="ARBA" id="ARBA00023134"/>
    </source>
</evidence>
<dbReference type="SMART" id="SM00225">
    <property type="entry name" value="BTB"/>
    <property type="match status" value="2"/>
</dbReference>
<dbReference type="CDD" id="cd18499">
    <property type="entry name" value="BACK_RHOBTB"/>
    <property type="match status" value="1"/>
</dbReference>
<dbReference type="PANTHER" id="PTHR24072">
    <property type="entry name" value="RHO FAMILY GTPASE"/>
    <property type="match status" value="1"/>
</dbReference>
<dbReference type="PRINTS" id="PR00449">
    <property type="entry name" value="RASTRNSFRMNG"/>
</dbReference>
<name>A0ABY7FP58_MYAAR</name>
<dbReference type="InterPro" id="IPR000210">
    <property type="entry name" value="BTB/POZ_dom"/>
</dbReference>
<dbReference type="Gene3D" id="3.40.50.300">
    <property type="entry name" value="P-loop containing nucleotide triphosphate hydrolases"/>
    <property type="match status" value="1"/>
</dbReference>
<dbReference type="SMART" id="SM00174">
    <property type="entry name" value="RHO"/>
    <property type="match status" value="1"/>
</dbReference>
<dbReference type="Gene3D" id="3.30.710.10">
    <property type="entry name" value="Potassium Channel Kv1.1, Chain A"/>
    <property type="match status" value="2"/>
</dbReference>
<dbReference type="InterPro" id="IPR001806">
    <property type="entry name" value="Small_GTPase"/>
</dbReference>
<gene>
    <name evidence="5" type="ORF">MAR_016613</name>
</gene>
<dbReference type="InterPro" id="IPR003578">
    <property type="entry name" value="Small_GTPase_Rho"/>
</dbReference>
<organism evidence="5 6">
    <name type="scientific">Mya arenaria</name>
    <name type="common">Soft-shell clam</name>
    <dbReference type="NCBI Taxonomy" id="6604"/>
    <lineage>
        <taxon>Eukaryota</taxon>
        <taxon>Metazoa</taxon>
        <taxon>Spiralia</taxon>
        <taxon>Lophotrochozoa</taxon>
        <taxon>Mollusca</taxon>
        <taxon>Bivalvia</taxon>
        <taxon>Autobranchia</taxon>
        <taxon>Heteroconchia</taxon>
        <taxon>Euheterodonta</taxon>
        <taxon>Imparidentia</taxon>
        <taxon>Neoheterodontei</taxon>
        <taxon>Myida</taxon>
        <taxon>Myoidea</taxon>
        <taxon>Myidae</taxon>
        <taxon>Mya</taxon>
    </lineage>
</organism>
<keyword evidence="1" id="KW-0547">Nucleotide-binding</keyword>
<sequence>MEYITYPVDEDKLWQKASINLPPATMFDVEESPVSSRKREPVPAMSYHPTVLSEYIKCVVVGDSGAGKTCLITSWACDTAYRLDQLVKTHVSTVWAHDHYRQDPHILNKSVVAVDGGYVSLRLWDTFGYHDKDRGFAYRGADVVLLCYSVVMGRSINNLKKVWIPEIRRRAPTTPVVLVGCQADMRYLYKDEQYQKLHKGLMYKVVKESDIVTPDQGRAVAKEIGVPYYECSAYTKFGVEDVFLNVIRAAMVEKRKIRFWSTFLRRIQYPQLQAPIKLPPLQMPKIEIPLETLHEDLSNLLSNESEGDVVFVVRGQKFWAHKICLAVSAKTFEELFLESDVFHQRSGHKSLQRSLSSQNARPANQNMNTSSSADGISHMIHQHAEDVKNRNQIDFQIPVQSAFLTVEEQATENPHKPGKITHQTVVTVRNEITPRAFEIILEYLYQGTVRRETNCFDEVLTACGFLHLPYLAIIISNIASAEEYLNVELERKFHEHRRNKLREIALQKEQLSDVRFLLDDGAVRAHKPLLMSRCEMMDIFLALREFLYTGECPTGATLNCLGIIEAANRLCLPRLVTMVEAAAVDDLSQADKEGEDIIEDVLNLLEPAQLHNAPQLSDWCMKYLCNHFLIIRQKYLKQFHKLSAENIKFLDCNRWPPEYIKEQSYYEDMQILAMKNKRRGKGPIQLKQQFSRMDQCSNAASCLCFCRRSKIAADEKENGSFDWSDRLDE</sequence>
<dbReference type="PROSITE" id="PS51420">
    <property type="entry name" value="RHO"/>
    <property type="match status" value="1"/>
</dbReference>
<proteinExistence type="predicted"/>
<dbReference type="InterPro" id="IPR027417">
    <property type="entry name" value="P-loop_NTPase"/>
</dbReference>
<dbReference type="PROSITE" id="PS50097">
    <property type="entry name" value="BTB"/>
    <property type="match status" value="1"/>
</dbReference>
<evidence type="ECO:0000256" key="1">
    <source>
        <dbReference type="ARBA" id="ARBA00022741"/>
    </source>
</evidence>
<evidence type="ECO:0000256" key="3">
    <source>
        <dbReference type="SAM" id="MobiDB-lite"/>
    </source>
</evidence>